<dbReference type="Pfam" id="PF13715">
    <property type="entry name" value="CarbopepD_reg_2"/>
    <property type="match status" value="1"/>
</dbReference>
<keyword evidence="1" id="KW-1134">Transmembrane beta strand</keyword>
<evidence type="ECO:0000313" key="3">
    <source>
        <dbReference type="EMBL" id="TCL64013.1"/>
    </source>
</evidence>
<evidence type="ECO:0000256" key="1">
    <source>
        <dbReference type="PROSITE-ProRule" id="PRU01360"/>
    </source>
</evidence>
<comment type="subcellular location">
    <subcellularLocation>
        <location evidence="1">Cell outer membrane</location>
        <topology evidence="1">Multi-pass membrane protein</topology>
    </subcellularLocation>
</comment>
<keyword evidence="4" id="KW-1185">Reference proteome</keyword>
<dbReference type="Gene3D" id="2.60.40.1120">
    <property type="entry name" value="Carboxypeptidase-like, regulatory domain"/>
    <property type="match status" value="1"/>
</dbReference>
<gene>
    <name evidence="3" type="ORF">EV196_108210</name>
</gene>
<proteinExistence type="inferred from homology"/>
<dbReference type="InterPro" id="IPR039426">
    <property type="entry name" value="TonB-dep_rcpt-like"/>
</dbReference>
<evidence type="ECO:0000259" key="2">
    <source>
        <dbReference type="Pfam" id="PF07715"/>
    </source>
</evidence>
<feature type="domain" description="TonB-dependent receptor plug" evidence="2">
    <location>
        <begin position="123"/>
        <end position="216"/>
    </location>
</feature>
<keyword evidence="3" id="KW-0675">Receptor</keyword>
<keyword evidence="1" id="KW-0472">Membrane</keyword>
<accession>A0A4R1RDT2</accession>
<protein>
    <submittedName>
        <fullName evidence="3">TonB-dependent receptor-like protein</fullName>
    </submittedName>
</protein>
<sequence length="820" mass="93848">MKTNFYVFTLVFFSIILVGYSQTATIKGVILDQNNAPIANVNIKSDNQGTVTNVNGFYLLEIPANQDVSIEITHLSYKKIVSVFNLKNGEDYEFNPVMSTSVEQIAPVVITNKRQRDIEGIITLKPETIRKIPGANAGVENLLLTLPGVSNNNELSTQYSVRGGNYDENLVYVNDIEVYRPFLVRSGQQEGLSFVNTDMVQNVDFSAGGFQAKYGDKLSSVLDITYKNPYQFEANADLSLLGGSFSIENISKDSKFSGIVGLRYRDNSLFVDAKETETNFKPSFADAQAYFTYKFSSKFHLSFLGNASINKYNYEPQTRQTNFGTLTDPIALLVYYEGQEKDRYQTYFGAFKGTYFANNDLTLKLIASRYHTTEEEYFDILAQYRLGEVNSNIGDENLGDVEFSRGVGAQLNHGRNDLDALITNIEHKGDFNINDNRIEWSLKYTNEDIRDRLIEWEVIDSAGFSIRPPKTIPVNEQPYTPYSGPLEPYTNVRATNYTQINRIQAYAQWSKRATLGTSDVWYNAGIRMHNWTVKGDDITSSNQTVFSPRAQFTIKPYWEKDMLFRIAAGVYYQPPFYRELRDADGVVQTDVKAQQSFHLVLGNDYSFKMWDRPFKLTSEAYYKNLSDVNPYTLENVRIRYAANNNAKAYAYGLDMRLNGEFVPGTESWFSFGYLKTEENIDGKGYIARPTDQRLKFAALFQDYVPNVPHMKLYLNLVYNTGLPGGSPSYADPYDYQNRLPDYKRADLGLQFVLVDAKKLFNSGWKKPFKELSFGFEIYNMFDVQNSITNTWVRDVYTKRQYAIPNYLTPRVFNVRTTMKF</sequence>
<keyword evidence="1" id="KW-0812">Transmembrane</keyword>
<dbReference type="InterPro" id="IPR037066">
    <property type="entry name" value="Plug_dom_sf"/>
</dbReference>
<evidence type="ECO:0000313" key="4">
    <source>
        <dbReference type="Proteomes" id="UP000295455"/>
    </source>
</evidence>
<dbReference type="GO" id="GO:0009279">
    <property type="term" value="C:cell outer membrane"/>
    <property type="evidence" value="ECO:0007669"/>
    <property type="project" value="UniProtKB-SubCell"/>
</dbReference>
<dbReference type="Pfam" id="PF07715">
    <property type="entry name" value="Plug"/>
    <property type="match status" value="1"/>
</dbReference>
<dbReference type="AlphaFoldDB" id="A0A4R1RDT2"/>
<dbReference type="InterPro" id="IPR012910">
    <property type="entry name" value="Plug_dom"/>
</dbReference>
<comment type="similarity">
    <text evidence="1">Belongs to the TonB-dependent receptor family.</text>
</comment>
<dbReference type="InterPro" id="IPR008969">
    <property type="entry name" value="CarboxyPept-like_regulatory"/>
</dbReference>
<dbReference type="SUPFAM" id="SSF49464">
    <property type="entry name" value="Carboxypeptidase regulatory domain-like"/>
    <property type="match status" value="1"/>
</dbReference>
<organism evidence="3 4">
    <name type="scientific">Mariniflexile fucanivorans</name>
    <dbReference type="NCBI Taxonomy" id="264023"/>
    <lineage>
        <taxon>Bacteria</taxon>
        <taxon>Pseudomonadati</taxon>
        <taxon>Bacteroidota</taxon>
        <taxon>Flavobacteriia</taxon>
        <taxon>Flavobacteriales</taxon>
        <taxon>Flavobacteriaceae</taxon>
        <taxon>Mariniflexile</taxon>
    </lineage>
</organism>
<keyword evidence="1" id="KW-0813">Transport</keyword>
<dbReference type="RefSeq" id="WP_243652261.1">
    <property type="nucleotide sequence ID" value="NZ_OX156936.1"/>
</dbReference>
<name>A0A4R1RDT2_9FLAO</name>
<dbReference type="Gene3D" id="2.170.130.10">
    <property type="entry name" value="TonB-dependent receptor, plug domain"/>
    <property type="match status" value="1"/>
</dbReference>
<dbReference type="Proteomes" id="UP000295455">
    <property type="component" value="Unassembled WGS sequence"/>
</dbReference>
<keyword evidence="1" id="KW-0998">Cell outer membrane</keyword>
<dbReference type="EMBL" id="SLUP01000008">
    <property type="protein sequence ID" value="TCL64013.1"/>
    <property type="molecule type" value="Genomic_DNA"/>
</dbReference>
<reference evidence="3 4" key="1">
    <citation type="submission" date="2019-03" db="EMBL/GenBank/DDBJ databases">
        <title>Genomic Encyclopedia of Type Strains, Phase IV (KMG-IV): sequencing the most valuable type-strain genomes for metagenomic binning, comparative biology and taxonomic classification.</title>
        <authorList>
            <person name="Goeker M."/>
        </authorList>
    </citation>
    <scope>NUCLEOTIDE SEQUENCE [LARGE SCALE GENOMIC DNA]</scope>
    <source>
        <strain evidence="3 4">DSM 18792</strain>
    </source>
</reference>
<dbReference type="PROSITE" id="PS52016">
    <property type="entry name" value="TONB_DEPENDENT_REC_3"/>
    <property type="match status" value="1"/>
</dbReference>
<comment type="caution">
    <text evidence="3">The sequence shown here is derived from an EMBL/GenBank/DDBJ whole genome shotgun (WGS) entry which is preliminary data.</text>
</comment>
<dbReference type="SUPFAM" id="SSF56935">
    <property type="entry name" value="Porins"/>
    <property type="match status" value="1"/>
</dbReference>